<reference evidence="1" key="1">
    <citation type="submission" date="2022-08" db="EMBL/GenBank/DDBJ databases">
        <title>Genome Sequence of Pycnoporus sanguineus.</title>
        <authorList>
            <person name="Buettner E."/>
        </authorList>
    </citation>
    <scope>NUCLEOTIDE SEQUENCE</scope>
    <source>
        <strain evidence="1">CG-C14</strain>
    </source>
</reference>
<name>A0ACC1MLH1_9APHY</name>
<comment type="caution">
    <text evidence="1">The sequence shown here is derived from an EMBL/GenBank/DDBJ whole genome shotgun (WGS) entry which is preliminary data.</text>
</comment>
<proteinExistence type="predicted"/>
<evidence type="ECO:0000313" key="1">
    <source>
        <dbReference type="EMBL" id="KAJ2967121.1"/>
    </source>
</evidence>
<accession>A0ACC1MLH1</accession>
<gene>
    <name evidence="1" type="ORF">NUW54_g13603</name>
</gene>
<protein>
    <submittedName>
        <fullName evidence="1">Uncharacterized protein</fullName>
    </submittedName>
</protein>
<keyword evidence="2" id="KW-1185">Reference proteome</keyword>
<dbReference type="Proteomes" id="UP001144978">
    <property type="component" value="Unassembled WGS sequence"/>
</dbReference>
<dbReference type="EMBL" id="JANSHE010006421">
    <property type="protein sequence ID" value="KAJ2967121.1"/>
    <property type="molecule type" value="Genomic_DNA"/>
</dbReference>
<organism evidence="1 2">
    <name type="scientific">Trametes sanguinea</name>
    <dbReference type="NCBI Taxonomy" id="158606"/>
    <lineage>
        <taxon>Eukaryota</taxon>
        <taxon>Fungi</taxon>
        <taxon>Dikarya</taxon>
        <taxon>Basidiomycota</taxon>
        <taxon>Agaricomycotina</taxon>
        <taxon>Agaricomycetes</taxon>
        <taxon>Polyporales</taxon>
        <taxon>Polyporaceae</taxon>
        <taxon>Trametes</taxon>
    </lineage>
</organism>
<evidence type="ECO:0000313" key="2">
    <source>
        <dbReference type="Proteomes" id="UP001144978"/>
    </source>
</evidence>
<sequence length="118" mass="12460">MLLYMDGSGSQQYAGPRLGAGPEQLPRLSLGVPDLPRLNYDYSSSSRAASPHECASEPPMSAVSTPGYYGAASPWDGGVSPFNPQGVPMSERPQELFYSHAAHGYYSGPVYDRGGGAC</sequence>